<dbReference type="EMBL" id="MLYV02000463">
    <property type="protein sequence ID" value="PSR94134.1"/>
    <property type="molecule type" value="Genomic_DNA"/>
</dbReference>
<accession>A0A2R6PNN9</accession>
<keyword evidence="2" id="KW-1185">Reference proteome</keyword>
<sequence>MPAKNPWFTGGYCWLPATSGCHLRGGGGSIRLRMCLVNGIKVWAYPSCIGVVQWHTAHTQIRLAFMGMRGTKQNSNHLRDLADCTEAADMNRADSRVQATF</sequence>
<evidence type="ECO:0000313" key="2">
    <source>
        <dbReference type="Proteomes" id="UP000186601"/>
    </source>
</evidence>
<name>A0A2R6PNN9_9APHY</name>
<dbReference type="Proteomes" id="UP000186601">
    <property type="component" value="Unassembled WGS sequence"/>
</dbReference>
<reference evidence="1 2" key="1">
    <citation type="submission" date="2018-02" db="EMBL/GenBank/DDBJ databases">
        <title>Genome sequence of the basidiomycete white-rot fungus Phlebia centrifuga.</title>
        <authorList>
            <person name="Granchi Z."/>
            <person name="Peng M."/>
            <person name="de Vries R.P."/>
            <person name="Hilden K."/>
            <person name="Makela M.R."/>
            <person name="Grigoriev I."/>
            <person name="Riley R."/>
        </authorList>
    </citation>
    <scope>NUCLEOTIDE SEQUENCE [LARGE SCALE GENOMIC DNA]</scope>
    <source>
        <strain evidence="1 2">FBCC195</strain>
    </source>
</reference>
<dbReference type="PROSITE" id="PS51257">
    <property type="entry name" value="PROKAR_LIPOPROTEIN"/>
    <property type="match status" value="1"/>
</dbReference>
<gene>
    <name evidence="1" type="ORF">PHLCEN_2v4562</name>
</gene>
<proteinExistence type="predicted"/>
<evidence type="ECO:0000313" key="1">
    <source>
        <dbReference type="EMBL" id="PSR94134.1"/>
    </source>
</evidence>
<comment type="caution">
    <text evidence="1">The sequence shown here is derived from an EMBL/GenBank/DDBJ whole genome shotgun (WGS) entry which is preliminary data.</text>
</comment>
<organism evidence="1 2">
    <name type="scientific">Hermanssonia centrifuga</name>
    <dbReference type="NCBI Taxonomy" id="98765"/>
    <lineage>
        <taxon>Eukaryota</taxon>
        <taxon>Fungi</taxon>
        <taxon>Dikarya</taxon>
        <taxon>Basidiomycota</taxon>
        <taxon>Agaricomycotina</taxon>
        <taxon>Agaricomycetes</taxon>
        <taxon>Polyporales</taxon>
        <taxon>Meruliaceae</taxon>
        <taxon>Hermanssonia</taxon>
    </lineage>
</organism>
<dbReference type="AlphaFoldDB" id="A0A2R6PNN9"/>
<protein>
    <submittedName>
        <fullName evidence="1">Uncharacterized protein</fullName>
    </submittedName>
</protein>